<dbReference type="RefSeq" id="WP_183225048.1">
    <property type="nucleotide sequence ID" value="NZ_BMPW01000020.1"/>
</dbReference>
<sequence length="115" mass="12614">MSLTRARTARVPHECDSCYWTPSLRGVATILPGHMYLEHVAFPGDEGFEEGEQPARLRECATHAIERDDFAATQYGICGSYCHGTNPCVLPFQKGAPGHDCVCRECITETAAVAR</sequence>
<gene>
    <name evidence="1" type="ORF">FHR83_006666</name>
</gene>
<protein>
    <submittedName>
        <fullName evidence="1">Uncharacterized protein</fullName>
    </submittedName>
</protein>
<dbReference type="AlphaFoldDB" id="A0A7W5AMT3"/>
<name>A0A7W5AMT3_9ACTN</name>
<dbReference type="EMBL" id="JACHXF010000017">
    <property type="protein sequence ID" value="MBB3098960.1"/>
    <property type="molecule type" value="Genomic_DNA"/>
</dbReference>
<accession>A0A7W5AMT3</accession>
<evidence type="ECO:0000313" key="1">
    <source>
        <dbReference type="EMBL" id="MBB3098960.1"/>
    </source>
</evidence>
<comment type="caution">
    <text evidence="1">The sequence shown here is derived from an EMBL/GenBank/DDBJ whole genome shotgun (WGS) entry which is preliminary data.</text>
</comment>
<organism evidence="1 2">
    <name type="scientific">Actinoplanes campanulatus</name>
    <dbReference type="NCBI Taxonomy" id="113559"/>
    <lineage>
        <taxon>Bacteria</taxon>
        <taxon>Bacillati</taxon>
        <taxon>Actinomycetota</taxon>
        <taxon>Actinomycetes</taxon>
        <taxon>Micromonosporales</taxon>
        <taxon>Micromonosporaceae</taxon>
        <taxon>Actinoplanes</taxon>
    </lineage>
</organism>
<evidence type="ECO:0000313" key="2">
    <source>
        <dbReference type="Proteomes" id="UP000590749"/>
    </source>
</evidence>
<dbReference type="Proteomes" id="UP000590749">
    <property type="component" value="Unassembled WGS sequence"/>
</dbReference>
<keyword evidence="2" id="KW-1185">Reference proteome</keyword>
<proteinExistence type="predicted"/>
<reference evidence="1 2" key="1">
    <citation type="submission" date="2020-08" db="EMBL/GenBank/DDBJ databases">
        <title>Genomic Encyclopedia of Type Strains, Phase III (KMG-III): the genomes of soil and plant-associated and newly described type strains.</title>
        <authorList>
            <person name="Whitman W."/>
        </authorList>
    </citation>
    <scope>NUCLEOTIDE SEQUENCE [LARGE SCALE GENOMIC DNA]</scope>
    <source>
        <strain evidence="1 2">CECT 3287</strain>
    </source>
</reference>